<dbReference type="Pfam" id="PF03713">
    <property type="entry name" value="DUF305"/>
    <property type="match status" value="1"/>
</dbReference>
<evidence type="ECO:0000256" key="2">
    <source>
        <dbReference type="SAM" id="SignalP"/>
    </source>
</evidence>
<dbReference type="PROSITE" id="PS51318">
    <property type="entry name" value="TAT"/>
    <property type="match status" value="1"/>
</dbReference>
<dbReference type="InterPro" id="IPR005183">
    <property type="entry name" value="DUF305_CopM-like"/>
</dbReference>
<evidence type="ECO:0000313" key="5">
    <source>
        <dbReference type="Proteomes" id="UP001183420"/>
    </source>
</evidence>
<proteinExistence type="predicted"/>
<reference evidence="5" key="1">
    <citation type="submission" date="2023-07" db="EMBL/GenBank/DDBJ databases">
        <title>30 novel species of actinomycetes from the DSMZ collection.</title>
        <authorList>
            <person name="Nouioui I."/>
        </authorList>
    </citation>
    <scope>NUCLEOTIDE SEQUENCE [LARGE SCALE GENOMIC DNA]</scope>
    <source>
        <strain evidence="5">DSM 44918</strain>
    </source>
</reference>
<name>A0ABU2LUU6_9ACTN</name>
<evidence type="ECO:0000259" key="3">
    <source>
        <dbReference type="Pfam" id="PF03713"/>
    </source>
</evidence>
<keyword evidence="5" id="KW-1185">Reference proteome</keyword>
<evidence type="ECO:0000313" key="4">
    <source>
        <dbReference type="EMBL" id="MDT0321331.1"/>
    </source>
</evidence>
<dbReference type="RefSeq" id="WP_311601541.1">
    <property type="nucleotide sequence ID" value="NZ_JAVREM010000038.1"/>
</dbReference>
<keyword evidence="2" id="KW-0732">Signal</keyword>
<evidence type="ECO:0000256" key="1">
    <source>
        <dbReference type="SAM" id="MobiDB-lite"/>
    </source>
</evidence>
<feature type="domain" description="DUF305" evidence="3">
    <location>
        <begin position="71"/>
        <end position="218"/>
    </location>
</feature>
<feature type="signal peptide" evidence="2">
    <location>
        <begin position="1"/>
        <end position="21"/>
    </location>
</feature>
<dbReference type="PANTHER" id="PTHR36933:SF1">
    <property type="entry name" value="SLL0788 PROTEIN"/>
    <property type="match status" value="1"/>
</dbReference>
<dbReference type="Proteomes" id="UP001183420">
    <property type="component" value="Unassembled WGS sequence"/>
</dbReference>
<dbReference type="PROSITE" id="PS51257">
    <property type="entry name" value="PROKAR_LIPOPROTEIN"/>
    <property type="match status" value="1"/>
</dbReference>
<dbReference type="PANTHER" id="PTHR36933">
    <property type="entry name" value="SLL0788 PROTEIN"/>
    <property type="match status" value="1"/>
</dbReference>
<organism evidence="4 5">
    <name type="scientific">Streptomyces millisiae</name>
    <dbReference type="NCBI Taxonomy" id="3075542"/>
    <lineage>
        <taxon>Bacteria</taxon>
        <taxon>Bacillati</taxon>
        <taxon>Actinomycetota</taxon>
        <taxon>Actinomycetes</taxon>
        <taxon>Kitasatosporales</taxon>
        <taxon>Streptomycetaceae</taxon>
        <taxon>Streptomyces</taxon>
    </lineage>
</organism>
<comment type="caution">
    <text evidence="4">The sequence shown here is derived from an EMBL/GenBank/DDBJ whole genome shotgun (WGS) entry which is preliminary data.</text>
</comment>
<accession>A0ABU2LUU6</accession>
<dbReference type="EMBL" id="JAVREM010000038">
    <property type="protein sequence ID" value="MDT0321331.1"/>
    <property type="molecule type" value="Genomic_DNA"/>
</dbReference>
<protein>
    <submittedName>
        <fullName evidence="4">DUF305 domain-containing protein</fullName>
    </submittedName>
</protein>
<dbReference type="InterPro" id="IPR012347">
    <property type="entry name" value="Ferritin-like"/>
</dbReference>
<feature type="chain" id="PRO_5046274477" evidence="2">
    <location>
        <begin position="22"/>
        <end position="219"/>
    </location>
</feature>
<feature type="region of interest" description="Disordered" evidence="1">
    <location>
        <begin position="29"/>
        <end position="69"/>
    </location>
</feature>
<dbReference type="Gene3D" id="1.20.1260.10">
    <property type="match status" value="1"/>
</dbReference>
<gene>
    <name evidence="4" type="ORF">RNC47_23675</name>
</gene>
<sequence length="219" mass="23366">MTDRRRPLLAALAAVAALTLAAGCTDEAEPAADADSQQVIAPAGPGEPARTISPEEAREAAQEGTEPNAADFRFMRMMIEHHEQALTMAELVDDRSDEESVRRLADRITAGQNGEIAAMEAWLTRNAGAAADEDREGHGGHDSEDMPGMATPEQLEALEAAEGAEFDALFLDLMIAHHQGAVTMTTEALTTGNDGPAQQLANDMLADQSVEIDRMEAMR</sequence>
<dbReference type="InterPro" id="IPR006311">
    <property type="entry name" value="TAT_signal"/>
</dbReference>